<evidence type="ECO:0000313" key="3">
    <source>
        <dbReference type="EMBL" id="PZA13921.1"/>
    </source>
</evidence>
<dbReference type="PANTHER" id="PTHR33164:SF101">
    <property type="entry name" value="TRANSCRIPTIONAL REPRESSOR MPRA"/>
    <property type="match status" value="1"/>
</dbReference>
<dbReference type="RefSeq" id="WP_110783907.1">
    <property type="nucleotide sequence ID" value="NZ_QKQS01000001.1"/>
</dbReference>
<feature type="region of interest" description="Disordered" evidence="1">
    <location>
        <begin position="1"/>
        <end position="34"/>
    </location>
</feature>
<protein>
    <submittedName>
        <fullName evidence="3">MarR family transcriptional regulator</fullName>
    </submittedName>
</protein>
<feature type="domain" description="HTH marR-type" evidence="2">
    <location>
        <begin position="47"/>
        <end position="185"/>
    </location>
</feature>
<dbReference type="InterPro" id="IPR000835">
    <property type="entry name" value="HTH_MarR-typ"/>
</dbReference>
<dbReference type="SUPFAM" id="SSF46785">
    <property type="entry name" value="Winged helix' DNA-binding domain"/>
    <property type="match status" value="1"/>
</dbReference>
<dbReference type="Gene3D" id="1.10.10.10">
    <property type="entry name" value="Winged helix-like DNA-binding domain superfamily/Winged helix DNA-binding domain"/>
    <property type="match status" value="1"/>
</dbReference>
<dbReference type="PANTHER" id="PTHR33164">
    <property type="entry name" value="TRANSCRIPTIONAL REGULATOR, MARR FAMILY"/>
    <property type="match status" value="1"/>
</dbReference>
<organism evidence="3 4">
    <name type="scientific">Rhodopseudomonas palustris</name>
    <dbReference type="NCBI Taxonomy" id="1076"/>
    <lineage>
        <taxon>Bacteria</taxon>
        <taxon>Pseudomonadati</taxon>
        <taxon>Pseudomonadota</taxon>
        <taxon>Alphaproteobacteria</taxon>
        <taxon>Hyphomicrobiales</taxon>
        <taxon>Nitrobacteraceae</taxon>
        <taxon>Rhodopseudomonas</taxon>
    </lineage>
</organism>
<dbReference type="InterPro" id="IPR036390">
    <property type="entry name" value="WH_DNA-bd_sf"/>
</dbReference>
<proteinExistence type="predicted"/>
<dbReference type="Pfam" id="PF01047">
    <property type="entry name" value="MarR"/>
    <property type="match status" value="1"/>
</dbReference>
<dbReference type="SMART" id="SM00347">
    <property type="entry name" value="HTH_MARR"/>
    <property type="match status" value="1"/>
</dbReference>
<comment type="caution">
    <text evidence="3">The sequence shown here is derived from an EMBL/GenBank/DDBJ whole genome shotgun (WGS) entry which is preliminary data.</text>
</comment>
<gene>
    <name evidence="3" type="ORF">DNX69_00360</name>
</gene>
<dbReference type="GO" id="GO:0006950">
    <property type="term" value="P:response to stress"/>
    <property type="evidence" value="ECO:0007669"/>
    <property type="project" value="TreeGrafter"/>
</dbReference>
<sequence length="195" mass="22144">MPHRNREQRHSEAVARPSGVKRSPQPVQSGVPLDSPEACSHRDFGLSYQVIWDFVSISNNLEDMRRAWAKLFGISGSQWLILMAIADLDQGNGVSVGEVSQKIHAVSTFVTTQTKILERMGLLNRVPSTEDARVVLMSLSDEARTKIERLSPRWEALHEYIFRDFDAEALHDVKAKLEMLKHRTKLAMQRVVDEP</sequence>
<feature type="compositionally biased region" description="Basic and acidic residues" evidence="1">
    <location>
        <begin position="1"/>
        <end position="13"/>
    </location>
</feature>
<evidence type="ECO:0000313" key="4">
    <source>
        <dbReference type="Proteomes" id="UP000248134"/>
    </source>
</evidence>
<evidence type="ECO:0000256" key="1">
    <source>
        <dbReference type="SAM" id="MobiDB-lite"/>
    </source>
</evidence>
<dbReference type="EMBL" id="QKQS01000001">
    <property type="protein sequence ID" value="PZA13921.1"/>
    <property type="molecule type" value="Genomic_DNA"/>
</dbReference>
<dbReference type="InterPro" id="IPR039422">
    <property type="entry name" value="MarR/SlyA-like"/>
</dbReference>
<dbReference type="GO" id="GO:0003700">
    <property type="term" value="F:DNA-binding transcription factor activity"/>
    <property type="evidence" value="ECO:0007669"/>
    <property type="project" value="InterPro"/>
</dbReference>
<dbReference type="OrthoDB" id="8264636at2"/>
<evidence type="ECO:0000259" key="2">
    <source>
        <dbReference type="PROSITE" id="PS50995"/>
    </source>
</evidence>
<dbReference type="InterPro" id="IPR036388">
    <property type="entry name" value="WH-like_DNA-bd_sf"/>
</dbReference>
<accession>A0A323UNI6</accession>
<reference evidence="3 4" key="1">
    <citation type="submission" date="2018-06" db="EMBL/GenBank/DDBJ databases">
        <title>Draft Whole-Genome Sequence of the purple photosynthetic bacterium Rhodospeudomonas palustris XCP.</title>
        <authorList>
            <person name="Rayyan A."/>
            <person name="Meyer T.E."/>
            <person name="Kyndt J.A."/>
        </authorList>
    </citation>
    <scope>NUCLEOTIDE SEQUENCE [LARGE SCALE GENOMIC DNA]</scope>
    <source>
        <strain evidence="3 4">XCP</strain>
    </source>
</reference>
<dbReference type="PROSITE" id="PS50995">
    <property type="entry name" value="HTH_MARR_2"/>
    <property type="match status" value="1"/>
</dbReference>
<dbReference type="AlphaFoldDB" id="A0A323UNI6"/>
<name>A0A323UNI6_RHOPL</name>
<dbReference type="Proteomes" id="UP000248134">
    <property type="component" value="Unassembled WGS sequence"/>
</dbReference>